<dbReference type="RefSeq" id="WP_241272920.1">
    <property type="nucleotide sequence ID" value="NZ_JAKZGS010000001.1"/>
</dbReference>
<proteinExistence type="predicted"/>
<dbReference type="EMBL" id="JAKZGS010000001">
    <property type="protein sequence ID" value="MCH7396398.1"/>
    <property type="molecule type" value="Genomic_DNA"/>
</dbReference>
<name>A0ABS9UJJ2_9BACT</name>
<evidence type="ECO:0000313" key="2">
    <source>
        <dbReference type="Proteomes" id="UP001165488"/>
    </source>
</evidence>
<gene>
    <name evidence="1" type="ORF">MM236_00285</name>
</gene>
<dbReference type="Proteomes" id="UP001165488">
    <property type="component" value="Unassembled WGS sequence"/>
</dbReference>
<protein>
    <recommendedName>
        <fullName evidence="3">Outer membrane protein beta-barrel domain-containing protein</fullName>
    </recommendedName>
</protein>
<reference evidence="1" key="1">
    <citation type="submission" date="2022-03" db="EMBL/GenBank/DDBJ databases">
        <title>De novo assembled genomes of Belliella spp. (Cyclobacteriaceae) strains.</title>
        <authorList>
            <person name="Szabo A."/>
            <person name="Korponai K."/>
            <person name="Felfoldi T."/>
        </authorList>
    </citation>
    <scope>NUCLEOTIDE SEQUENCE</scope>
    <source>
        <strain evidence="1">DSM 107340</strain>
    </source>
</reference>
<sequence>MNIPKFYLYLFFTAFCSKNLIAQGKFSLGIDAGVRNEKAKFDDPKEYIFRNLYPSGTIGLAGTYEYSDRWEFEIGVYRTTFNSNVSAFYNEPGYTPFTKYGDQGGGGFASLQIPVRGIYFSGIKYRKFSLNILGGITIFHQFDTRKFSKYIGPGTVVFPQPAPVVRMEFIDQIVNRTSIAFEIGPEIRYDISERFYLAYRFSGNLGTRDKVSIEGSYFTSDNPQTIHDFEVVQRGTSINHFLSIRYRLGRKTKNNTDFDYYGY</sequence>
<evidence type="ECO:0008006" key="3">
    <source>
        <dbReference type="Google" id="ProtNLM"/>
    </source>
</evidence>
<evidence type="ECO:0000313" key="1">
    <source>
        <dbReference type="EMBL" id="MCH7396398.1"/>
    </source>
</evidence>
<organism evidence="1 2">
    <name type="scientific">Belliella calami</name>
    <dbReference type="NCBI Taxonomy" id="2923436"/>
    <lineage>
        <taxon>Bacteria</taxon>
        <taxon>Pseudomonadati</taxon>
        <taxon>Bacteroidota</taxon>
        <taxon>Cytophagia</taxon>
        <taxon>Cytophagales</taxon>
        <taxon>Cyclobacteriaceae</taxon>
        <taxon>Belliella</taxon>
    </lineage>
</organism>
<keyword evidence="2" id="KW-1185">Reference proteome</keyword>
<accession>A0ABS9UJJ2</accession>
<comment type="caution">
    <text evidence="1">The sequence shown here is derived from an EMBL/GenBank/DDBJ whole genome shotgun (WGS) entry which is preliminary data.</text>
</comment>